<proteinExistence type="predicted"/>
<name>A0A6A1R1E7_9BURK</name>
<feature type="region of interest" description="Disordered" evidence="1">
    <location>
        <begin position="1"/>
        <end position="23"/>
    </location>
</feature>
<dbReference type="InterPro" id="IPR009057">
    <property type="entry name" value="Homeodomain-like_sf"/>
</dbReference>
<protein>
    <submittedName>
        <fullName evidence="2">Terminase</fullName>
    </submittedName>
</protein>
<evidence type="ECO:0000313" key="2">
    <source>
        <dbReference type="EMBL" id="KAB0586172.1"/>
    </source>
</evidence>
<dbReference type="Gene3D" id="1.10.10.60">
    <property type="entry name" value="Homeodomain-like"/>
    <property type="match status" value="1"/>
</dbReference>
<dbReference type="RefSeq" id="WP_151044769.1">
    <property type="nucleotide sequence ID" value="NZ_VZOT01000007.1"/>
</dbReference>
<accession>A0A6A1R1E7</accession>
<comment type="caution">
    <text evidence="2">The sequence shown here is derived from an EMBL/GenBank/DDBJ whole genome shotgun (WGS) entry which is preliminary data.</text>
</comment>
<organism evidence="2">
    <name type="scientific">Comamonas kerstersii</name>
    <dbReference type="NCBI Taxonomy" id="225992"/>
    <lineage>
        <taxon>Bacteria</taxon>
        <taxon>Pseudomonadati</taxon>
        <taxon>Pseudomonadota</taxon>
        <taxon>Betaproteobacteria</taxon>
        <taxon>Burkholderiales</taxon>
        <taxon>Comamonadaceae</taxon>
        <taxon>Comamonas</taxon>
    </lineage>
</organism>
<dbReference type="AlphaFoldDB" id="A0A6A1R1E7"/>
<gene>
    <name evidence="2" type="ORF">F7P80_11090</name>
</gene>
<evidence type="ECO:0000256" key="1">
    <source>
        <dbReference type="SAM" id="MobiDB-lite"/>
    </source>
</evidence>
<reference evidence="2" key="1">
    <citation type="submission" date="2019-09" db="EMBL/GenBank/DDBJ databases">
        <title>Draft genome sequences of 48 bacterial type strains from the CCUG.</title>
        <authorList>
            <person name="Tunovic T."/>
            <person name="Pineiro-Iglesias B."/>
            <person name="Unosson C."/>
            <person name="Inganas E."/>
            <person name="Ohlen M."/>
            <person name="Cardew S."/>
            <person name="Jensie-Markopoulos S."/>
            <person name="Salva-Serra F."/>
            <person name="Jaen-Luchoro D."/>
            <person name="Karlsson R."/>
            <person name="Svensson-Stadler L."/>
            <person name="Chun J."/>
            <person name="Moore E."/>
        </authorList>
    </citation>
    <scope>NUCLEOTIDE SEQUENCE</scope>
    <source>
        <strain evidence="2">CCUG 15333</strain>
    </source>
</reference>
<feature type="compositionally biased region" description="Basic residues" evidence="1">
    <location>
        <begin position="1"/>
        <end position="11"/>
    </location>
</feature>
<sequence>MATKPAKKAAPVKKATGRPSRYKPEYAEQAKKLCKLGMIDKELAEFFGVSEQTLNAWKKAHPEFLESLKGGKALADAEVAAKLFHRATGYEHPDSDIKVINNKVVITPMVKHYPPDTTAAIFWLKNRQPKKWRDKPEGTDGEDDKPIPAKVVVNVVDARADDADA</sequence>
<dbReference type="EMBL" id="VZOT01000007">
    <property type="protein sequence ID" value="KAB0586172.1"/>
    <property type="molecule type" value="Genomic_DNA"/>
</dbReference>
<dbReference type="SUPFAM" id="SSF46689">
    <property type="entry name" value="Homeodomain-like"/>
    <property type="match status" value="1"/>
</dbReference>